<dbReference type="PANTHER" id="PTHR33322:SF3">
    <property type="entry name" value="BAG FAMILY MOLECULAR CHAPERONE REGULATOR 7"/>
    <property type="match status" value="1"/>
</dbReference>
<gene>
    <name evidence="4" type="primary">LOC105043604</name>
</gene>
<dbReference type="RefSeq" id="XP_029119952.1">
    <property type="nucleotide sequence ID" value="XM_029264119.1"/>
</dbReference>
<dbReference type="PANTHER" id="PTHR33322">
    <property type="entry name" value="BAG DOMAIN CONTAINING PROTEIN, EXPRESSED"/>
    <property type="match status" value="1"/>
</dbReference>
<keyword evidence="1" id="KW-0143">Chaperone</keyword>
<evidence type="ECO:0000256" key="1">
    <source>
        <dbReference type="ARBA" id="ARBA00023186"/>
    </source>
</evidence>
<accession>A0A8N4I8G3</accession>
<dbReference type="SUPFAM" id="SSF63491">
    <property type="entry name" value="BAG domain"/>
    <property type="match status" value="1"/>
</dbReference>
<proteinExistence type="predicted"/>
<dbReference type="OrthoDB" id="747353at2759"/>
<dbReference type="Proteomes" id="UP000504607">
    <property type="component" value="Chromosome 4"/>
</dbReference>
<dbReference type="InterPro" id="IPR003103">
    <property type="entry name" value="BAG_domain"/>
</dbReference>
<reference evidence="4" key="1">
    <citation type="submission" date="2025-08" db="UniProtKB">
        <authorList>
            <consortium name="RefSeq"/>
        </authorList>
    </citation>
    <scope>IDENTIFICATION</scope>
</reference>
<dbReference type="GO" id="GO:0009506">
    <property type="term" value="C:plasmodesma"/>
    <property type="evidence" value="ECO:0007669"/>
    <property type="project" value="TreeGrafter"/>
</dbReference>
<name>A0A8N4I8G3_ELAGV</name>
<sequence>MSGFHRFDLLDPSSSPPPFYRKTSLFSRPRALFPFPSPFADAVELVEEHLGLSLDAPNPSPSLLDLPLQCLVPFPPPTFPLDFFDSAADLIQIDRPASPTAVIRWIQERAEMESCIRNLSDRVAALELGYDRALGSRIDTGDCRYKWTAEIKGARGQGYDQKYKLMAETNRGLEMNVRWTVEIKGKAKDGPMSPTYSFQASTVPAGATQDALEKVKKSNKRAGSTARVVEIEESFNQRPVTSRKVVQTCTMMDLTLLGTQQLVSMTFFKLIQAFAKRSHTRERGKKKELLPQDAAMLIQMSYRNHLVRRSQVLRGLRDLAVAKAKLKEIRALFNNFSYHQRIAIDAEERQRFSERIIILLLTVDAIEGSTLMVRAARKSMVEELEAMLDVVDPQPSGKLGSVKRRKFDLPAGGSMVNDMAAGMAQVVNMLNQEDSQINASPDFIF</sequence>
<dbReference type="Pfam" id="PF02179">
    <property type="entry name" value="BAG"/>
    <property type="match status" value="1"/>
</dbReference>
<evidence type="ECO:0000313" key="3">
    <source>
        <dbReference type="Proteomes" id="UP000504607"/>
    </source>
</evidence>
<feature type="domain" description="BAG" evidence="2">
    <location>
        <begin position="326"/>
        <end position="392"/>
    </location>
</feature>
<dbReference type="InterPro" id="IPR040400">
    <property type="entry name" value="BAG5/6/7/8"/>
</dbReference>
<protein>
    <submittedName>
        <fullName evidence="4">BAG family molecular chaperone regulator 7 isoform X1</fullName>
    </submittedName>
</protein>
<evidence type="ECO:0000313" key="4">
    <source>
        <dbReference type="RefSeq" id="XP_029119952.1"/>
    </source>
</evidence>
<dbReference type="AlphaFoldDB" id="A0A8N4I8G3"/>
<evidence type="ECO:0000259" key="2">
    <source>
        <dbReference type="Pfam" id="PF02179"/>
    </source>
</evidence>
<keyword evidence="3" id="KW-1185">Reference proteome</keyword>
<dbReference type="GO" id="GO:0051087">
    <property type="term" value="F:protein-folding chaperone binding"/>
    <property type="evidence" value="ECO:0007669"/>
    <property type="project" value="InterPro"/>
</dbReference>
<organism evidence="3 4">
    <name type="scientific">Elaeis guineensis var. tenera</name>
    <name type="common">Oil palm</name>
    <dbReference type="NCBI Taxonomy" id="51953"/>
    <lineage>
        <taxon>Eukaryota</taxon>
        <taxon>Viridiplantae</taxon>
        <taxon>Streptophyta</taxon>
        <taxon>Embryophyta</taxon>
        <taxon>Tracheophyta</taxon>
        <taxon>Spermatophyta</taxon>
        <taxon>Magnoliopsida</taxon>
        <taxon>Liliopsida</taxon>
        <taxon>Arecaceae</taxon>
        <taxon>Arecoideae</taxon>
        <taxon>Cocoseae</taxon>
        <taxon>Elaeidinae</taxon>
        <taxon>Elaeis</taxon>
    </lineage>
</organism>
<dbReference type="GO" id="GO:0006457">
    <property type="term" value="P:protein folding"/>
    <property type="evidence" value="ECO:0007669"/>
    <property type="project" value="TreeGrafter"/>
</dbReference>